<feature type="transmembrane region" description="Helical" evidence="6">
    <location>
        <begin position="411"/>
        <end position="432"/>
    </location>
</feature>
<proteinExistence type="predicted"/>
<feature type="transmembrane region" description="Helical" evidence="6">
    <location>
        <begin position="55"/>
        <end position="73"/>
    </location>
</feature>
<name>A0A409VA12_9AGAR</name>
<feature type="compositionally biased region" description="Polar residues" evidence="5">
    <location>
        <begin position="1"/>
        <end position="11"/>
    </location>
</feature>
<dbReference type="EMBL" id="NHTK01006115">
    <property type="protein sequence ID" value="PPQ63642.1"/>
    <property type="molecule type" value="Genomic_DNA"/>
</dbReference>
<dbReference type="FunCoup" id="A0A409VA12">
    <property type="interactions" value="21"/>
</dbReference>
<dbReference type="PANTHER" id="PTHR23507:SF1">
    <property type="entry name" value="FI18259P1-RELATED"/>
    <property type="match status" value="1"/>
</dbReference>
<dbReference type="Gene3D" id="1.20.1250.20">
    <property type="entry name" value="MFS general substrate transporter like domains"/>
    <property type="match status" value="1"/>
</dbReference>
<feature type="transmembrane region" description="Helical" evidence="6">
    <location>
        <begin position="562"/>
        <end position="580"/>
    </location>
</feature>
<dbReference type="Proteomes" id="UP000284842">
    <property type="component" value="Unassembled WGS sequence"/>
</dbReference>
<evidence type="ECO:0000256" key="4">
    <source>
        <dbReference type="ARBA" id="ARBA00023136"/>
    </source>
</evidence>
<organism evidence="7 8">
    <name type="scientific">Panaeolus cyanescens</name>
    <dbReference type="NCBI Taxonomy" id="181874"/>
    <lineage>
        <taxon>Eukaryota</taxon>
        <taxon>Fungi</taxon>
        <taxon>Dikarya</taxon>
        <taxon>Basidiomycota</taxon>
        <taxon>Agaricomycotina</taxon>
        <taxon>Agaricomycetes</taxon>
        <taxon>Agaricomycetidae</taxon>
        <taxon>Agaricales</taxon>
        <taxon>Agaricineae</taxon>
        <taxon>Galeropsidaceae</taxon>
        <taxon>Panaeolus</taxon>
    </lineage>
</organism>
<feature type="transmembrane region" description="Helical" evidence="6">
    <location>
        <begin position="184"/>
        <end position="206"/>
    </location>
</feature>
<dbReference type="InParanoid" id="A0A409VA12"/>
<feature type="transmembrane region" description="Helical" evidence="6">
    <location>
        <begin position="372"/>
        <end position="391"/>
    </location>
</feature>
<keyword evidence="4 6" id="KW-0472">Membrane</keyword>
<dbReference type="InterPro" id="IPR036259">
    <property type="entry name" value="MFS_trans_sf"/>
</dbReference>
<sequence length="612" mass="67002">MSLNQPPNATLNEAVAHGSIRSSADSLDRDYPTAPDNRKKDVIKELPWWKRPSPLWLLAATPFMTIAFSATIAPRIEIYTYLGCREHRPEMIDLGSLLGMPHNLTTSHISVDHTPSFTPFSRSQNEYELGYSNPDEQLPCASDPVVQAAATKLITVITGLMGVLTCLTAGYWGSFSDRYGRTRIMAISLLGSLAADIVYISVFYLYSIIPGGSWFLLAAPIVEGITGGMAAGEASLQSYMSDITDEGNRSRFFSLTAGLMLVGVAVGPTLGSIIISYTHQTLSVFYLAAAIHFLLALWALFVLPESSSEEQRQKSKEKYLQEVHNSFVQRESDTAGTFTKFQHMVPFLRPLAVFIPRHEKVSNPLKRPKRDWSLTLLALGYGSTVAIMACYPFKLQYAGATFHWDSVDMGYYMGLVGITSGVFLVVIFPVVLKLFRPNPMIIEIQDTTNPAATTQKEVHSPSFDLKVVKASLILNVAVYCFLGLTRSALAFTIASMIGSFGLGFSPATQSVAITLYTGQGEIEVGRLFGALGVVQALSSQFVGPFFYGVIYAKTVASYPRTIFFVCATSLALALLFMSLIRIPRNTLVTNGTQEDLEETEPLLGNHSTASRS</sequence>
<keyword evidence="2 6" id="KW-0812">Transmembrane</keyword>
<dbReference type="Pfam" id="PF07690">
    <property type="entry name" value="MFS_1"/>
    <property type="match status" value="1"/>
</dbReference>
<feature type="compositionally biased region" description="Basic and acidic residues" evidence="5">
    <location>
        <begin position="26"/>
        <end position="36"/>
    </location>
</feature>
<evidence type="ECO:0000256" key="6">
    <source>
        <dbReference type="SAM" id="Phobius"/>
    </source>
</evidence>
<dbReference type="SUPFAM" id="SSF103473">
    <property type="entry name" value="MFS general substrate transporter"/>
    <property type="match status" value="1"/>
</dbReference>
<feature type="transmembrane region" description="Helical" evidence="6">
    <location>
        <begin position="212"/>
        <end position="231"/>
    </location>
</feature>
<evidence type="ECO:0000313" key="7">
    <source>
        <dbReference type="EMBL" id="PPQ63642.1"/>
    </source>
</evidence>
<comment type="caution">
    <text evidence="7">The sequence shown here is derived from an EMBL/GenBank/DDBJ whole genome shotgun (WGS) entry which is preliminary data.</text>
</comment>
<evidence type="ECO:0000256" key="2">
    <source>
        <dbReference type="ARBA" id="ARBA00022692"/>
    </source>
</evidence>
<reference evidence="7 8" key="1">
    <citation type="journal article" date="2018" name="Evol. Lett.">
        <title>Horizontal gene cluster transfer increased hallucinogenic mushroom diversity.</title>
        <authorList>
            <person name="Reynolds H.T."/>
            <person name="Vijayakumar V."/>
            <person name="Gluck-Thaler E."/>
            <person name="Korotkin H.B."/>
            <person name="Matheny P.B."/>
            <person name="Slot J.C."/>
        </authorList>
    </citation>
    <scope>NUCLEOTIDE SEQUENCE [LARGE SCALE GENOMIC DNA]</scope>
    <source>
        <strain evidence="7 8">2629</strain>
    </source>
</reference>
<feature type="region of interest" description="Disordered" evidence="5">
    <location>
        <begin position="593"/>
        <end position="612"/>
    </location>
</feature>
<keyword evidence="8" id="KW-1185">Reference proteome</keyword>
<keyword evidence="3 6" id="KW-1133">Transmembrane helix</keyword>
<evidence type="ECO:0008006" key="9">
    <source>
        <dbReference type="Google" id="ProtNLM"/>
    </source>
</evidence>
<feature type="transmembrane region" description="Helical" evidence="6">
    <location>
        <begin position="527"/>
        <end position="550"/>
    </location>
</feature>
<feature type="transmembrane region" description="Helical" evidence="6">
    <location>
        <begin position="252"/>
        <end position="277"/>
    </location>
</feature>
<feature type="region of interest" description="Disordered" evidence="5">
    <location>
        <begin position="1"/>
        <end position="36"/>
    </location>
</feature>
<dbReference type="GO" id="GO:0016020">
    <property type="term" value="C:membrane"/>
    <property type="evidence" value="ECO:0007669"/>
    <property type="project" value="UniProtKB-SubCell"/>
</dbReference>
<gene>
    <name evidence="7" type="ORF">CVT24_004416</name>
</gene>
<feature type="transmembrane region" description="Helical" evidence="6">
    <location>
        <begin position="283"/>
        <end position="303"/>
    </location>
</feature>
<evidence type="ECO:0000256" key="3">
    <source>
        <dbReference type="ARBA" id="ARBA00022989"/>
    </source>
</evidence>
<dbReference type="GO" id="GO:0022857">
    <property type="term" value="F:transmembrane transporter activity"/>
    <property type="evidence" value="ECO:0007669"/>
    <property type="project" value="InterPro"/>
</dbReference>
<evidence type="ECO:0000313" key="8">
    <source>
        <dbReference type="Proteomes" id="UP000284842"/>
    </source>
</evidence>
<comment type="subcellular location">
    <subcellularLocation>
        <location evidence="1">Membrane</location>
        <topology evidence="1">Multi-pass membrane protein</topology>
    </subcellularLocation>
</comment>
<dbReference type="PANTHER" id="PTHR23507">
    <property type="entry name" value="ZGC:174356"/>
    <property type="match status" value="1"/>
</dbReference>
<dbReference type="OrthoDB" id="3026777at2759"/>
<dbReference type="AlphaFoldDB" id="A0A409VA12"/>
<feature type="transmembrane region" description="Helical" evidence="6">
    <location>
        <begin position="467"/>
        <end position="484"/>
    </location>
</feature>
<protein>
    <recommendedName>
        <fullName evidence="9">Major facilitator superfamily (MFS) profile domain-containing protein</fullName>
    </recommendedName>
</protein>
<feature type="transmembrane region" description="Helical" evidence="6">
    <location>
        <begin position="153"/>
        <end position="172"/>
    </location>
</feature>
<accession>A0A409VA12</accession>
<evidence type="ECO:0000256" key="1">
    <source>
        <dbReference type="ARBA" id="ARBA00004141"/>
    </source>
</evidence>
<dbReference type="InterPro" id="IPR011701">
    <property type="entry name" value="MFS"/>
</dbReference>
<evidence type="ECO:0000256" key="5">
    <source>
        <dbReference type="SAM" id="MobiDB-lite"/>
    </source>
</evidence>